<comment type="caution">
    <text evidence="2">The sequence shown here is derived from an EMBL/GenBank/DDBJ whole genome shotgun (WGS) entry which is preliminary data.</text>
</comment>
<keyword evidence="1" id="KW-0472">Membrane</keyword>
<dbReference type="AlphaFoldDB" id="A0AAV6WK62"/>
<evidence type="ECO:0000313" key="3">
    <source>
        <dbReference type="Proteomes" id="UP000826271"/>
    </source>
</evidence>
<dbReference type="EMBL" id="WHWC01000014">
    <property type="protein sequence ID" value="KAG8370548.1"/>
    <property type="molecule type" value="Genomic_DNA"/>
</dbReference>
<accession>A0AAV6WK62</accession>
<evidence type="ECO:0008006" key="4">
    <source>
        <dbReference type="Google" id="ProtNLM"/>
    </source>
</evidence>
<keyword evidence="3" id="KW-1185">Reference proteome</keyword>
<reference evidence="2" key="1">
    <citation type="submission" date="2019-10" db="EMBL/GenBank/DDBJ databases">
        <authorList>
            <person name="Zhang R."/>
            <person name="Pan Y."/>
            <person name="Wang J."/>
            <person name="Ma R."/>
            <person name="Yu S."/>
        </authorList>
    </citation>
    <scope>NUCLEOTIDE SEQUENCE</scope>
    <source>
        <strain evidence="2">LA-IB0</strain>
        <tissue evidence="2">Leaf</tissue>
    </source>
</reference>
<dbReference type="Proteomes" id="UP000826271">
    <property type="component" value="Unassembled WGS sequence"/>
</dbReference>
<evidence type="ECO:0000313" key="2">
    <source>
        <dbReference type="EMBL" id="KAG8370548.1"/>
    </source>
</evidence>
<name>A0AAV6WK62_9LAMI</name>
<gene>
    <name evidence="2" type="ORF">BUALT_Bualt14G0128600</name>
</gene>
<sequence length="315" mass="35010">MRSRIGWAKPDKGVIKLNVDAATPSFGMDNRGRMSGIGGVFRDWNGLWIKGLLEMSTPVGALEGIRMALGVRNITQIARLIRITLPQPTTTRQNSTNGTVQNWHIQKFPREEELDWSHSMIAKKSLNPVFKAVSEEESAFSESPKEVSKVFDENPFSDSPENFLAPVNIVNTPSSETGAISDLTSPSFSSLSITSDKYSVVNASGTKHEHPKSDSFKEVESIEAEMVIKHLREARVHVLKSNDVGPSKKLLDALIDVIIEEFYGGLDEEKEWLDKLLSTKANLIFLSFMLGIFAVFVFWFSNSGAKEFVTELTPT</sequence>
<keyword evidence="1" id="KW-0812">Transmembrane</keyword>
<proteinExistence type="predicted"/>
<feature type="transmembrane region" description="Helical" evidence="1">
    <location>
        <begin position="283"/>
        <end position="301"/>
    </location>
</feature>
<keyword evidence="1" id="KW-1133">Transmembrane helix</keyword>
<protein>
    <recommendedName>
        <fullName evidence="4">RNase H type-1 domain-containing protein</fullName>
    </recommendedName>
</protein>
<organism evidence="2 3">
    <name type="scientific">Buddleja alternifolia</name>
    <dbReference type="NCBI Taxonomy" id="168488"/>
    <lineage>
        <taxon>Eukaryota</taxon>
        <taxon>Viridiplantae</taxon>
        <taxon>Streptophyta</taxon>
        <taxon>Embryophyta</taxon>
        <taxon>Tracheophyta</taxon>
        <taxon>Spermatophyta</taxon>
        <taxon>Magnoliopsida</taxon>
        <taxon>eudicotyledons</taxon>
        <taxon>Gunneridae</taxon>
        <taxon>Pentapetalae</taxon>
        <taxon>asterids</taxon>
        <taxon>lamiids</taxon>
        <taxon>Lamiales</taxon>
        <taxon>Scrophulariaceae</taxon>
        <taxon>Buddlejeae</taxon>
        <taxon>Buddleja</taxon>
    </lineage>
</organism>
<evidence type="ECO:0000256" key="1">
    <source>
        <dbReference type="SAM" id="Phobius"/>
    </source>
</evidence>